<keyword evidence="1" id="KW-0812">Transmembrane</keyword>
<evidence type="ECO:0000256" key="1">
    <source>
        <dbReference type="SAM" id="Phobius"/>
    </source>
</evidence>
<sequence>MSKKVIVEENQVIIYPNPFKLVLLCTLAFLFTALTAVLAMNQESLLQGSTGSVGIFATLFPIVAPVGIAFFGLCFIYLLYRVLKPKPSLHINQEGIVDNASAAGAGLIRWEEVDRYFIYSVLGQHFLGIVPKDIDRVLAKQKGFKQMAMRMNQGFEAPINIPAQGISVPLEQVITYMEQFMEKQKASV</sequence>
<proteinExistence type="predicted"/>
<accession>A0A268S124</accession>
<dbReference type="InterPro" id="IPR048136">
    <property type="entry name" value="STM3941-like"/>
</dbReference>
<reference evidence="2 3" key="1">
    <citation type="submission" date="2017-07" db="EMBL/GenBank/DDBJ databases">
        <title>Isolation and whole genome analysis of endospore-forming bacteria from heroin.</title>
        <authorList>
            <person name="Kalinowski J."/>
            <person name="Ahrens B."/>
            <person name="Al-Dilaimi A."/>
            <person name="Winkler A."/>
            <person name="Wibberg D."/>
            <person name="Schleenbecker U."/>
            <person name="Ruckert C."/>
            <person name="Wolfel R."/>
            <person name="Grass G."/>
        </authorList>
    </citation>
    <scope>NUCLEOTIDE SEQUENCE [LARGE SCALE GENOMIC DNA]</scope>
    <source>
        <strain evidence="2 3">7523-2</strain>
    </source>
</reference>
<protein>
    <submittedName>
        <fullName evidence="2">Uncharacterized protein</fullName>
    </submittedName>
</protein>
<organism evidence="2 3">
    <name type="scientific">Shouchella clausii</name>
    <name type="common">Alkalihalobacillus clausii</name>
    <dbReference type="NCBI Taxonomy" id="79880"/>
    <lineage>
        <taxon>Bacteria</taxon>
        <taxon>Bacillati</taxon>
        <taxon>Bacillota</taxon>
        <taxon>Bacilli</taxon>
        <taxon>Bacillales</taxon>
        <taxon>Bacillaceae</taxon>
        <taxon>Shouchella</taxon>
    </lineage>
</organism>
<evidence type="ECO:0000313" key="2">
    <source>
        <dbReference type="EMBL" id="PAF26205.1"/>
    </source>
</evidence>
<feature type="transmembrane region" description="Helical" evidence="1">
    <location>
        <begin position="21"/>
        <end position="41"/>
    </location>
</feature>
<dbReference type="NCBIfam" id="NF041635">
    <property type="entry name" value="STM3941_fam"/>
    <property type="match status" value="1"/>
</dbReference>
<dbReference type="AlphaFoldDB" id="A0A268S124"/>
<keyword evidence="1" id="KW-1133">Transmembrane helix</keyword>
<name>A0A268S124_SHOCL</name>
<feature type="transmembrane region" description="Helical" evidence="1">
    <location>
        <begin position="53"/>
        <end position="80"/>
    </location>
</feature>
<dbReference type="RefSeq" id="WP_095237780.1">
    <property type="nucleotide sequence ID" value="NZ_CP155469.1"/>
</dbReference>
<dbReference type="EMBL" id="NPBS01000041">
    <property type="protein sequence ID" value="PAF26205.1"/>
    <property type="molecule type" value="Genomic_DNA"/>
</dbReference>
<evidence type="ECO:0000313" key="3">
    <source>
        <dbReference type="Proteomes" id="UP000216133"/>
    </source>
</evidence>
<dbReference type="Proteomes" id="UP000216133">
    <property type="component" value="Unassembled WGS sequence"/>
</dbReference>
<comment type="caution">
    <text evidence="2">The sequence shown here is derived from an EMBL/GenBank/DDBJ whole genome shotgun (WGS) entry which is preliminary data.</text>
</comment>
<keyword evidence="1" id="KW-0472">Membrane</keyword>
<gene>
    <name evidence="2" type="ORF">CHH61_09625</name>
</gene>